<evidence type="ECO:0000313" key="2">
    <source>
        <dbReference type="EMBL" id="MBB5598937.1"/>
    </source>
</evidence>
<keyword evidence="1" id="KW-1133">Transmembrane helix</keyword>
<feature type="transmembrane region" description="Helical" evidence="1">
    <location>
        <begin position="81"/>
        <end position="103"/>
    </location>
</feature>
<sequence>MKPITWPVAAPTAEQWGRVPVRFSMPLSMVPAWMILIACAVGTFIAERPWEAPEGPLWQGGLTVYTVFEGAAWMSMMGLVFGCWAFARFAVLLVPLVLTGVAYTSSHTGETTAGVWWVGAALTTIWLVVHVVMSVRQLHYVAKLAKSAATTETMALGATLQTNMAKAQRYSINWAFGLTIAALLAWTVVRWVMGLELGKTSQELDDFPWSALWALPALALSVLAVGQIAMVVWRAISRAVVGNYVWQVPPNSLGPVMGDFSSAGLNDELSTVKKSLAEVTPGCLCWTESQREDPRFEDDDDFMKNLNTDLIPATDYCVHHGIDAVNSLTPQDFKRQLEKGWLWSEHTRFPLRIKGAAQTAVLVGFAGHGFAGMIANHRGGAADVREWDMELAWERESADEGAWGSEDSLLPLGGEVDRIDLHDDGWAGFAVRFKHERAWFLADERTENTEPSL</sequence>
<dbReference type="Proteomes" id="UP000523863">
    <property type="component" value="Unassembled WGS sequence"/>
</dbReference>
<protein>
    <submittedName>
        <fullName evidence="2">Uncharacterized protein</fullName>
    </submittedName>
</protein>
<feature type="transmembrane region" description="Helical" evidence="1">
    <location>
        <begin position="27"/>
        <end position="45"/>
    </location>
</feature>
<organism evidence="2 3">
    <name type="scientific">Neomicrococcus lactis</name>
    <dbReference type="NCBI Taxonomy" id="732241"/>
    <lineage>
        <taxon>Bacteria</taxon>
        <taxon>Bacillati</taxon>
        <taxon>Actinomycetota</taxon>
        <taxon>Actinomycetes</taxon>
        <taxon>Micrococcales</taxon>
        <taxon>Micrococcaceae</taxon>
        <taxon>Neomicrococcus</taxon>
    </lineage>
</organism>
<feature type="transmembrane region" description="Helical" evidence="1">
    <location>
        <begin position="213"/>
        <end position="233"/>
    </location>
</feature>
<gene>
    <name evidence="2" type="ORF">BKA12_002017</name>
</gene>
<dbReference type="RefSeq" id="WP_183643344.1">
    <property type="nucleotide sequence ID" value="NZ_JACHBL010000001.1"/>
</dbReference>
<keyword evidence="1" id="KW-0812">Transmembrane</keyword>
<keyword evidence="1" id="KW-0472">Membrane</keyword>
<proteinExistence type="predicted"/>
<reference evidence="2 3" key="1">
    <citation type="submission" date="2020-08" db="EMBL/GenBank/DDBJ databases">
        <title>Sequencing the genomes of 1000 actinobacteria strains.</title>
        <authorList>
            <person name="Klenk H.-P."/>
        </authorList>
    </citation>
    <scope>NUCLEOTIDE SEQUENCE [LARGE SCALE GENOMIC DNA]</scope>
    <source>
        <strain evidence="2 3">DSM 23694</strain>
    </source>
</reference>
<dbReference type="EMBL" id="JACHBL010000001">
    <property type="protein sequence ID" value="MBB5598937.1"/>
    <property type="molecule type" value="Genomic_DNA"/>
</dbReference>
<feature type="transmembrane region" description="Helical" evidence="1">
    <location>
        <begin position="57"/>
        <end position="74"/>
    </location>
</feature>
<feature type="transmembrane region" description="Helical" evidence="1">
    <location>
        <begin position="115"/>
        <end position="135"/>
    </location>
</feature>
<comment type="caution">
    <text evidence="2">The sequence shown here is derived from an EMBL/GenBank/DDBJ whole genome shotgun (WGS) entry which is preliminary data.</text>
</comment>
<feature type="transmembrane region" description="Helical" evidence="1">
    <location>
        <begin position="174"/>
        <end position="193"/>
    </location>
</feature>
<keyword evidence="3" id="KW-1185">Reference proteome</keyword>
<evidence type="ECO:0000313" key="3">
    <source>
        <dbReference type="Proteomes" id="UP000523863"/>
    </source>
</evidence>
<evidence type="ECO:0000256" key="1">
    <source>
        <dbReference type="SAM" id="Phobius"/>
    </source>
</evidence>
<accession>A0A7W8YCG5</accession>
<dbReference type="AlphaFoldDB" id="A0A7W8YCG5"/>
<name>A0A7W8YCG5_9MICC</name>